<dbReference type="InterPro" id="IPR011990">
    <property type="entry name" value="TPR-like_helical_dom_sf"/>
</dbReference>
<reference evidence="2 3" key="1">
    <citation type="submission" date="2018-05" db="EMBL/GenBank/DDBJ databases">
        <title>Kurthia sibirica genome sequence.</title>
        <authorList>
            <person name="Maclea K.S."/>
            <person name="Goen A.E."/>
        </authorList>
    </citation>
    <scope>NUCLEOTIDE SEQUENCE [LARGE SCALE GENOMIC DNA]</scope>
    <source>
        <strain evidence="2 3">ATCC 49154</strain>
    </source>
</reference>
<proteinExistence type="predicted"/>
<evidence type="ECO:0000313" key="3">
    <source>
        <dbReference type="Proteomes" id="UP000245938"/>
    </source>
</evidence>
<dbReference type="RefSeq" id="WP_109304833.1">
    <property type="nucleotide sequence ID" value="NZ_BJUF01000002.1"/>
</dbReference>
<dbReference type="InterPro" id="IPR010982">
    <property type="entry name" value="Lambda_DNA-bd_dom_sf"/>
</dbReference>
<dbReference type="InterPro" id="IPR001387">
    <property type="entry name" value="Cro/C1-type_HTH"/>
</dbReference>
<evidence type="ECO:0000259" key="1">
    <source>
        <dbReference type="PROSITE" id="PS50943"/>
    </source>
</evidence>
<dbReference type="SMART" id="SM00530">
    <property type="entry name" value="HTH_XRE"/>
    <property type="match status" value="1"/>
</dbReference>
<evidence type="ECO:0000313" key="2">
    <source>
        <dbReference type="EMBL" id="PWI26662.1"/>
    </source>
</evidence>
<organism evidence="2 3">
    <name type="scientific">Kurthia sibirica</name>
    <dbReference type="NCBI Taxonomy" id="202750"/>
    <lineage>
        <taxon>Bacteria</taxon>
        <taxon>Bacillati</taxon>
        <taxon>Bacillota</taxon>
        <taxon>Bacilli</taxon>
        <taxon>Bacillales</taxon>
        <taxon>Caryophanaceae</taxon>
        <taxon>Kurthia</taxon>
    </lineage>
</organism>
<dbReference type="Pfam" id="PF01381">
    <property type="entry name" value="HTH_3"/>
    <property type="match status" value="1"/>
</dbReference>
<dbReference type="EMBL" id="QFVR01000002">
    <property type="protein sequence ID" value="PWI26662.1"/>
    <property type="molecule type" value="Genomic_DNA"/>
</dbReference>
<feature type="domain" description="HTH cro/C1-type" evidence="1">
    <location>
        <begin position="7"/>
        <end position="60"/>
    </location>
</feature>
<dbReference type="SUPFAM" id="SSF47413">
    <property type="entry name" value="lambda repressor-like DNA-binding domains"/>
    <property type="match status" value="1"/>
</dbReference>
<sequence>MEFGTILKEIRLNRGYSQLNVSHKIISQGAYSKIEAGTRDLAAVDFIKIAKRLNLTPDEIEFISNGYEHNTKRQLIKSFFKLNYNDPEKLNQIKEQAMNYLKIADDVEIREVYLLCEAQIIISDTEDFDKARKLIEPIWLRLKTYDQWYLHDMRLINMMLILYPLDIAIAFTQRVLTRLEDYKAHDDVEQYRDLYNINLALLFIKAGRYHEALQLIENRLKNRKHMTYTMLALNLSRRAICKKKLNFTDSYKDHQQAKNVLQAYEATDLLLRIEEEYNKYTSTNL</sequence>
<dbReference type="PANTHER" id="PTHR37038">
    <property type="entry name" value="TRANSCRIPTIONAL REGULATOR-RELATED"/>
    <property type="match status" value="1"/>
</dbReference>
<dbReference type="PANTHER" id="PTHR37038:SF13">
    <property type="entry name" value="HTH CRO_C1-TYPE DOMAIN-CONTAINING PROTEIN"/>
    <property type="match status" value="1"/>
</dbReference>
<dbReference type="GO" id="GO:0003677">
    <property type="term" value="F:DNA binding"/>
    <property type="evidence" value="ECO:0007669"/>
    <property type="project" value="InterPro"/>
</dbReference>
<accession>A0A2U3AQ45</accession>
<dbReference type="CDD" id="cd00093">
    <property type="entry name" value="HTH_XRE"/>
    <property type="match status" value="1"/>
</dbReference>
<comment type="caution">
    <text evidence="2">The sequence shown here is derived from an EMBL/GenBank/DDBJ whole genome shotgun (WGS) entry which is preliminary data.</text>
</comment>
<protein>
    <recommendedName>
        <fullName evidence="1">HTH cro/C1-type domain-containing protein</fullName>
    </recommendedName>
</protein>
<gene>
    <name evidence="2" type="ORF">DEX24_02570</name>
</gene>
<dbReference type="AlphaFoldDB" id="A0A2U3AQ45"/>
<dbReference type="Gene3D" id="1.25.40.10">
    <property type="entry name" value="Tetratricopeptide repeat domain"/>
    <property type="match status" value="1"/>
</dbReference>
<dbReference type="InterPro" id="IPR053163">
    <property type="entry name" value="HTH-type_regulator_Rgg"/>
</dbReference>
<name>A0A2U3AQ45_9BACL</name>
<dbReference type="Proteomes" id="UP000245938">
    <property type="component" value="Unassembled WGS sequence"/>
</dbReference>
<dbReference type="OrthoDB" id="2360592at2"/>
<keyword evidence="3" id="KW-1185">Reference proteome</keyword>
<dbReference type="PROSITE" id="PS50943">
    <property type="entry name" value="HTH_CROC1"/>
    <property type="match status" value="1"/>
</dbReference>